<evidence type="ECO:0000313" key="7">
    <source>
        <dbReference type="EMBL" id="BET44526.1"/>
    </source>
</evidence>
<sequence>MHLAIINDQEKIIVSNDIFAYKYHPNLIHQVIVAYAAGSRQGSSAQKNRANVAGSNKKPWRQKGTGRARAGSKKSPIWRSGGVTFAATPHKYKQKINKKMYRTALKSIFSELIRQNRLLVIKPFDLQVPKTKLLIEMFNNLYNNTILFIDNDIKKNIYLASRNLYKLNLITVNNINPIDLINYKKTIITTDAIKNIEAKLYE</sequence>
<evidence type="ECO:0000256" key="3">
    <source>
        <dbReference type="ARBA" id="ARBA00023274"/>
    </source>
</evidence>
<dbReference type="Pfam" id="PF00573">
    <property type="entry name" value="Ribosomal_L4"/>
    <property type="match status" value="1"/>
</dbReference>
<accession>A0AAT9G476</accession>
<comment type="function">
    <text evidence="5">Forms part of the polypeptide exit tunnel.</text>
</comment>
<dbReference type="PANTHER" id="PTHR10746">
    <property type="entry name" value="50S RIBOSOMAL PROTEIN L4"/>
    <property type="match status" value="1"/>
</dbReference>
<protein>
    <recommendedName>
        <fullName evidence="4 5">Large ribosomal subunit protein uL4</fullName>
    </recommendedName>
</protein>
<feature type="compositionally biased region" description="Basic residues" evidence="6">
    <location>
        <begin position="58"/>
        <end position="72"/>
    </location>
</feature>
<dbReference type="HAMAP" id="MF_01328_B">
    <property type="entry name" value="Ribosomal_uL4_B"/>
    <property type="match status" value="1"/>
</dbReference>
<dbReference type="NCBIfam" id="TIGR03953">
    <property type="entry name" value="rplD_bact"/>
    <property type="match status" value="1"/>
</dbReference>
<gene>
    <name evidence="5 7" type="primary">rplD</name>
    <name evidence="7" type="ORF">ACHINZ_1960</name>
</gene>
<dbReference type="InterPro" id="IPR002136">
    <property type="entry name" value="Ribosomal_uL4"/>
</dbReference>
<keyword evidence="5" id="KW-0694">RNA-binding</keyword>
<reference evidence="7" key="1">
    <citation type="journal article" date="2023" name="Front. Microbiol.">
        <title>Genome analysis of Candidatus Aschnera chinzeii, the bacterial endosymbiont of the blood-sucking bat fly Penicillidia jenynsii (Insecta: Diptera: Nycteribiidae).</title>
        <authorList>
            <person name="Koga R."/>
            <person name="Moriyama M."/>
            <person name="Nozaki T."/>
            <person name="Fukatsu T."/>
        </authorList>
    </citation>
    <scope>NUCLEOTIDE SEQUENCE</scope>
    <source>
        <strain evidence="7">Kw-01</strain>
    </source>
</reference>
<comment type="subunit">
    <text evidence="5">Part of the 50S ribosomal subunit.</text>
</comment>
<organism evidence="7">
    <name type="scientific">Candidatus Aschnera chinzeii</name>
    <dbReference type="NCBI Taxonomy" id="1485666"/>
    <lineage>
        <taxon>Bacteria</taxon>
        <taxon>Pseudomonadati</taxon>
        <taxon>Pseudomonadota</taxon>
        <taxon>Gammaproteobacteria</taxon>
        <taxon>Enterobacterales</taxon>
        <taxon>Enterobacteriaceae</taxon>
        <taxon>Candidatus Aschnera</taxon>
    </lineage>
</organism>
<name>A0AAT9G476_9ENTR</name>
<proteinExistence type="inferred from homology"/>
<dbReference type="InterPro" id="IPR013005">
    <property type="entry name" value="Ribosomal_uL4-like"/>
</dbReference>
<dbReference type="GO" id="GO:0005840">
    <property type="term" value="C:ribosome"/>
    <property type="evidence" value="ECO:0007669"/>
    <property type="project" value="UniProtKB-KW"/>
</dbReference>
<comment type="function">
    <text evidence="5">One of the primary rRNA binding proteins, this protein initially binds near the 5'-end of the 23S rRNA. It is important during the early stages of 50S assembly. It makes multiple contacts with different domains of the 23S rRNA in the assembled 50S subunit and ribosome.</text>
</comment>
<dbReference type="GO" id="GO:0006412">
    <property type="term" value="P:translation"/>
    <property type="evidence" value="ECO:0007669"/>
    <property type="project" value="UniProtKB-UniRule"/>
</dbReference>
<dbReference type="GO" id="GO:0003735">
    <property type="term" value="F:structural constituent of ribosome"/>
    <property type="evidence" value="ECO:0007669"/>
    <property type="project" value="InterPro"/>
</dbReference>
<dbReference type="PANTHER" id="PTHR10746:SF6">
    <property type="entry name" value="LARGE RIBOSOMAL SUBUNIT PROTEIN UL4M"/>
    <property type="match status" value="1"/>
</dbReference>
<dbReference type="SUPFAM" id="SSF52166">
    <property type="entry name" value="Ribosomal protein L4"/>
    <property type="match status" value="1"/>
</dbReference>
<evidence type="ECO:0000256" key="4">
    <source>
        <dbReference type="ARBA" id="ARBA00035244"/>
    </source>
</evidence>
<feature type="region of interest" description="Disordered" evidence="6">
    <location>
        <begin position="44"/>
        <end position="75"/>
    </location>
</feature>
<comment type="similarity">
    <text evidence="1 5">Belongs to the universal ribosomal protein uL4 family.</text>
</comment>
<dbReference type="Gene3D" id="3.40.1370.10">
    <property type="match status" value="1"/>
</dbReference>
<keyword evidence="3 5" id="KW-0687">Ribonucleoprotein</keyword>
<evidence type="ECO:0000256" key="5">
    <source>
        <dbReference type="HAMAP-Rule" id="MF_01328"/>
    </source>
</evidence>
<dbReference type="InterPro" id="IPR023574">
    <property type="entry name" value="Ribosomal_uL4_dom_sf"/>
</dbReference>
<evidence type="ECO:0000256" key="1">
    <source>
        <dbReference type="ARBA" id="ARBA00010528"/>
    </source>
</evidence>
<dbReference type="AlphaFoldDB" id="A0AAT9G476"/>
<evidence type="ECO:0000256" key="6">
    <source>
        <dbReference type="SAM" id="MobiDB-lite"/>
    </source>
</evidence>
<keyword evidence="2 5" id="KW-0689">Ribosomal protein</keyword>
<dbReference type="GO" id="GO:1990904">
    <property type="term" value="C:ribonucleoprotein complex"/>
    <property type="evidence" value="ECO:0007669"/>
    <property type="project" value="UniProtKB-KW"/>
</dbReference>
<evidence type="ECO:0000256" key="2">
    <source>
        <dbReference type="ARBA" id="ARBA00022980"/>
    </source>
</evidence>
<reference evidence="7" key="2">
    <citation type="submission" date="2023-10" db="EMBL/GenBank/DDBJ databases">
        <authorList>
            <person name="Koga R."/>
            <person name="Fukatsu T."/>
        </authorList>
    </citation>
    <scope>NUCLEOTIDE SEQUENCE</scope>
    <source>
        <strain evidence="7">Kw-01</strain>
    </source>
</reference>
<dbReference type="GO" id="GO:0019843">
    <property type="term" value="F:rRNA binding"/>
    <property type="evidence" value="ECO:0007669"/>
    <property type="project" value="UniProtKB-UniRule"/>
</dbReference>
<keyword evidence="5" id="KW-0699">rRNA-binding</keyword>
<dbReference type="EMBL" id="AP028961">
    <property type="protein sequence ID" value="BET44526.1"/>
    <property type="molecule type" value="Genomic_DNA"/>
</dbReference>